<dbReference type="Proteomes" id="UP000886595">
    <property type="component" value="Unassembled WGS sequence"/>
</dbReference>
<proteinExistence type="predicted"/>
<reference evidence="1 2" key="1">
    <citation type="submission" date="2020-02" db="EMBL/GenBank/DDBJ databases">
        <authorList>
            <person name="Ma Q."/>
            <person name="Huang Y."/>
            <person name="Song X."/>
            <person name="Pei D."/>
        </authorList>
    </citation>
    <scope>NUCLEOTIDE SEQUENCE [LARGE SCALE GENOMIC DNA]</scope>
    <source>
        <strain evidence="1">Sxm20200214</strain>
        <tissue evidence="1">Leaf</tissue>
    </source>
</reference>
<dbReference type="EMBL" id="JAAMPC010000001">
    <property type="protein sequence ID" value="KAG2330632.1"/>
    <property type="molecule type" value="Genomic_DNA"/>
</dbReference>
<organism evidence="1 2">
    <name type="scientific">Brassica carinata</name>
    <name type="common">Ethiopian mustard</name>
    <name type="synonym">Abyssinian cabbage</name>
    <dbReference type="NCBI Taxonomy" id="52824"/>
    <lineage>
        <taxon>Eukaryota</taxon>
        <taxon>Viridiplantae</taxon>
        <taxon>Streptophyta</taxon>
        <taxon>Embryophyta</taxon>
        <taxon>Tracheophyta</taxon>
        <taxon>Spermatophyta</taxon>
        <taxon>Magnoliopsida</taxon>
        <taxon>eudicotyledons</taxon>
        <taxon>Gunneridae</taxon>
        <taxon>Pentapetalae</taxon>
        <taxon>rosids</taxon>
        <taxon>malvids</taxon>
        <taxon>Brassicales</taxon>
        <taxon>Brassicaceae</taxon>
        <taxon>Brassiceae</taxon>
        <taxon>Brassica</taxon>
    </lineage>
</organism>
<name>A0A8X7WJN9_BRACI</name>
<gene>
    <name evidence="1" type="ORF">Bca52824_001812</name>
</gene>
<dbReference type="OrthoDB" id="10532993at2759"/>
<comment type="caution">
    <text evidence="1">The sequence shown here is derived from an EMBL/GenBank/DDBJ whole genome shotgun (WGS) entry which is preliminary data.</text>
</comment>
<dbReference type="AlphaFoldDB" id="A0A8X7WJN9"/>
<accession>A0A8X7WJN9</accession>
<evidence type="ECO:0000313" key="2">
    <source>
        <dbReference type="Proteomes" id="UP000886595"/>
    </source>
</evidence>
<protein>
    <submittedName>
        <fullName evidence="1">Uncharacterized protein</fullName>
    </submittedName>
</protein>
<evidence type="ECO:0000313" key="1">
    <source>
        <dbReference type="EMBL" id="KAG2330632.1"/>
    </source>
</evidence>
<keyword evidence="2" id="KW-1185">Reference proteome</keyword>
<sequence>MFKVLWRKINLAATSTNHHHCIHTHAFHHCLHNHHTSTAVFTPSSTTTSTSTATAFVSMGLSLVHSDVATVKLLSLPPFNSIQQETTVGGEGEIEFGKTTKGGLGD</sequence>